<proteinExistence type="predicted"/>
<name>A0A6C7D1R6_SALER</name>
<organism evidence="1 2">
    <name type="scientific">Salmonella enterica subsp. salamae serovar 56:b:[1,5]</name>
    <dbReference type="NCBI Taxonomy" id="2577858"/>
    <lineage>
        <taxon>Bacteria</taxon>
        <taxon>Pseudomonadati</taxon>
        <taxon>Pseudomonadota</taxon>
        <taxon>Gammaproteobacteria</taxon>
        <taxon>Enterobacterales</taxon>
        <taxon>Enterobacteriaceae</taxon>
        <taxon>Salmonella</taxon>
    </lineage>
</organism>
<dbReference type="Proteomes" id="UP000251983">
    <property type="component" value="Plasmid pSA20053897.2"/>
</dbReference>
<gene>
    <name evidence="1" type="ORF">DOE57_25005</name>
</gene>
<dbReference type="AlphaFoldDB" id="A0A6C7D1R6"/>
<geneLocation type="plasmid" evidence="2">
    <name>psa20053897.2</name>
</geneLocation>
<sequence>MTNSYFFWKGTSGSVSIFHCTGDNGVVKKLFIKTNGYLTDDMDIQLGNDLYKCKNTNEKLN</sequence>
<protein>
    <submittedName>
        <fullName evidence="1">Uncharacterized protein</fullName>
    </submittedName>
</protein>
<dbReference type="EMBL" id="CP029997">
    <property type="protein sequence ID" value="AXC88488.1"/>
    <property type="molecule type" value="Genomic_DNA"/>
</dbReference>
<evidence type="ECO:0000313" key="2">
    <source>
        <dbReference type="Proteomes" id="UP000251983"/>
    </source>
</evidence>
<evidence type="ECO:0000313" key="1">
    <source>
        <dbReference type="EMBL" id="AXC88488.1"/>
    </source>
</evidence>
<accession>A0A6C7D1R6</accession>
<keyword evidence="1" id="KW-0614">Plasmid</keyword>
<reference evidence="1 2" key="1">
    <citation type="submission" date="2018-06" db="EMBL/GenBank/DDBJ databases">
        <title>Salmonella Enterica genomes from various sources.</title>
        <authorList>
            <person name="Nash J.H.E."/>
            <person name="Robertson J."/>
            <person name="Bessonov K."/>
        </authorList>
    </citation>
    <scope>NUCLEOTIDE SEQUENCE [LARGE SCALE GENOMIC DNA]</scope>
    <source>
        <strain evidence="1 2">SA20053897</strain>
        <plasmid evidence="2">psa20053897.2</plasmid>
    </source>
</reference>